<accession>A0ACC1SSP0</accession>
<dbReference type="Proteomes" id="UP001148629">
    <property type="component" value="Unassembled WGS sequence"/>
</dbReference>
<protein>
    <submittedName>
        <fullName evidence="1">Uncharacterized protein</fullName>
    </submittedName>
</protein>
<gene>
    <name evidence="1" type="ORF">NM208_g2438</name>
</gene>
<name>A0ACC1SSP0_9HYPO</name>
<evidence type="ECO:0000313" key="1">
    <source>
        <dbReference type="EMBL" id="KAJ3545596.1"/>
    </source>
</evidence>
<organism evidence="1 2">
    <name type="scientific">Fusarium decemcellulare</name>
    <dbReference type="NCBI Taxonomy" id="57161"/>
    <lineage>
        <taxon>Eukaryota</taxon>
        <taxon>Fungi</taxon>
        <taxon>Dikarya</taxon>
        <taxon>Ascomycota</taxon>
        <taxon>Pezizomycotina</taxon>
        <taxon>Sordariomycetes</taxon>
        <taxon>Hypocreomycetidae</taxon>
        <taxon>Hypocreales</taxon>
        <taxon>Nectriaceae</taxon>
        <taxon>Fusarium</taxon>
        <taxon>Fusarium decemcellulare species complex</taxon>
    </lineage>
</organism>
<keyword evidence="2" id="KW-1185">Reference proteome</keyword>
<proteinExistence type="predicted"/>
<evidence type="ECO:0000313" key="2">
    <source>
        <dbReference type="Proteomes" id="UP001148629"/>
    </source>
</evidence>
<sequence>MMLQRFLAAVCLCAASAQADDFLIPNLPWTPSSPSDSPFTAVGTRVVCATISGTSSRNVTTTTSTFTRTSTTSIIATVAPSTTVTPATVTVTNTRTAYTTTTTTADTKTYTRTTYSTSTTTRTYTETTVSTSTETTTRTRTRTETTTSTVAPSAGFIAVANESSYLDGMGLVRRSFGPGPVRMRIEPRTPQSKTPKSKTARVDPRPTLIKTPGARQRTSKSDPTQYPRKVYCVTGLTEFISTTVSTTTGSTSTITGCTPITTTISTSTSTITWTDAPESTTSTETITKTWYDYTTTTDTKTKTWTSTTTTTTNTTATATVYPACGPDNLVGLTPAGDSINAISYLNGASVLGAYTPYDCCVSCLLDTACGASAWEDTKSCIHYAYGGGSEVCDPKEVIGTFSHVKGDGPGGFVVSNSNCDPSTARLSQPKPALLQSEISLIFLLMNDSQDSPDVTVLQISAGDDDDADITFEYNGVRINVSIFASSSEQDDTLEPKDYIEDRLIRLLGQTVTVDYEDYDRLVDEVLDAILDIGKTPFSQAVPLSHNSSPTKQTLHSCLFSGTLYFRLQTINSKAIIFPIASDDASSLPDDDGPDPQFEGHFKADATIPRHSSKDIILQDVFVSGSGIVSKVLVGSQTMLCKARRAGLQDPSLEQELVSLQRIRQADPHGHIRVPRLQGYVTHAKSGAIVGLLRNWIPCGSHGDTLRDIDVSEVPTKLRWKWADHIRETVDKLHKIGVIWGGGKASDVIVDGNDDIWLIDFAGGCTGASGYTGGSVLNTLVTAHPEYDITVLLREPSAAFSNSYPGVKVLKGDFDSSELLKEAASRASIVVHHGNSDHEPAVKALIAGLLERASASLPAFYIHLGGSAIISQWANLGELHPKIWSDIDDIDAIWSFPVESIHRNTELLIQEAWSRHGDKLKTAVVCPPNIHGRGTGPIRTDSFYVPSLYEESLKLGATFYLGSGSNIYSRVHIEDVAQVFLRLVEAAADGGQGAEWGHQGYYFTASEEVSQFDIAVAAGKILKSKGQLPTEVPRQVSLEELDSMLTHIPLRDTARLLFGSNSRPRPDRIQKLLNYRPQGRSFLDSLEDDLTRAIMLSRK</sequence>
<dbReference type="EMBL" id="JANRMS010000145">
    <property type="protein sequence ID" value="KAJ3545596.1"/>
    <property type="molecule type" value="Genomic_DNA"/>
</dbReference>
<comment type="caution">
    <text evidence="1">The sequence shown here is derived from an EMBL/GenBank/DDBJ whole genome shotgun (WGS) entry which is preliminary data.</text>
</comment>
<reference evidence="1" key="1">
    <citation type="submission" date="2022-08" db="EMBL/GenBank/DDBJ databases">
        <title>Genome Sequence of Fusarium decemcellulare.</title>
        <authorList>
            <person name="Buettner E."/>
        </authorList>
    </citation>
    <scope>NUCLEOTIDE SEQUENCE</scope>
    <source>
        <strain evidence="1">Babe19</strain>
    </source>
</reference>